<evidence type="ECO:0000256" key="15">
    <source>
        <dbReference type="ARBA" id="ARBA00035471"/>
    </source>
</evidence>
<evidence type="ECO:0000256" key="14">
    <source>
        <dbReference type="ARBA" id="ARBA00035164"/>
    </source>
</evidence>
<evidence type="ECO:0000256" key="1">
    <source>
        <dbReference type="ARBA" id="ARBA00004496"/>
    </source>
</evidence>
<comment type="subcellular location">
    <subcellularLocation>
        <location evidence="1">Cytoplasm</location>
    </subcellularLocation>
</comment>
<protein>
    <recommendedName>
        <fullName evidence="14">Small ribosomal subunit protein uS17</fullName>
    </recommendedName>
    <alternativeName>
        <fullName evidence="15">40S ribosomal protein S11</fullName>
    </alternativeName>
</protein>
<reference evidence="16" key="1">
    <citation type="submission" date="2025-08" db="UniProtKB">
        <authorList>
            <consortium name="Ensembl"/>
        </authorList>
    </citation>
    <scope>IDENTIFICATION</scope>
</reference>
<evidence type="ECO:0000256" key="7">
    <source>
        <dbReference type="ARBA" id="ARBA00022884"/>
    </source>
</evidence>
<keyword evidence="5" id="KW-0597">Phosphoprotein</keyword>
<evidence type="ECO:0000313" key="16">
    <source>
        <dbReference type="Ensembl" id="ENSSSCP00040002464.1"/>
    </source>
</evidence>
<dbReference type="PANTHER" id="PTHR10744">
    <property type="entry name" value="40S RIBOSOMAL PROTEIN S11 FAMILY MEMBER"/>
    <property type="match status" value="1"/>
</dbReference>
<evidence type="ECO:0000256" key="4">
    <source>
        <dbReference type="ARBA" id="ARBA00022490"/>
    </source>
</evidence>
<keyword evidence="4" id="KW-0963">Cytoplasm</keyword>
<sequence>SCWLSFLSRNSVCSGKGEDWDCLCGKNKTQKSVLYKKAPAILQKHQKCPFPGNISIQGWILSDVATKVKMQRTIGICQDDVHYIQKYNCFRKHHENMTMPLPHFRDVQISDMVTVGECQALSKTVHFHVFKLKAAGTKEQFQKF</sequence>
<keyword evidence="6" id="KW-0699">rRNA-binding</keyword>
<dbReference type="GO" id="GO:0003735">
    <property type="term" value="F:structural constituent of ribosome"/>
    <property type="evidence" value="ECO:0007669"/>
    <property type="project" value="InterPro"/>
</dbReference>
<keyword evidence="8" id="KW-0164">Citrullination</keyword>
<evidence type="ECO:0000256" key="2">
    <source>
        <dbReference type="ARBA" id="ARBA00010254"/>
    </source>
</evidence>
<dbReference type="GO" id="GO:1990904">
    <property type="term" value="C:ribonucleoprotein complex"/>
    <property type="evidence" value="ECO:0007669"/>
    <property type="project" value="UniProtKB-KW"/>
</dbReference>
<evidence type="ECO:0000256" key="11">
    <source>
        <dbReference type="ARBA" id="ARBA00023139"/>
    </source>
</evidence>
<evidence type="ECO:0000256" key="5">
    <source>
        <dbReference type="ARBA" id="ARBA00022553"/>
    </source>
</evidence>
<dbReference type="AlphaFoldDB" id="A0A8D1BW58"/>
<dbReference type="GO" id="GO:0019843">
    <property type="term" value="F:rRNA binding"/>
    <property type="evidence" value="ECO:0007669"/>
    <property type="project" value="UniProtKB-KW"/>
</dbReference>
<evidence type="ECO:0000256" key="9">
    <source>
        <dbReference type="ARBA" id="ARBA00022980"/>
    </source>
</evidence>
<keyword evidence="11" id="KW-0564">Palmitate</keyword>
<evidence type="ECO:0000313" key="17">
    <source>
        <dbReference type="Proteomes" id="UP000694722"/>
    </source>
</evidence>
<dbReference type="Gene3D" id="2.40.50.1000">
    <property type="match status" value="1"/>
</dbReference>
<accession>A0A8D1BW58</accession>
<evidence type="ECO:0000256" key="3">
    <source>
        <dbReference type="ARBA" id="ARBA00022481"/>
    </source>
</evidence>
<keyword evidence="13" id="KW-0449">Lipoprotein</keyword>
<evidence type="ECO:0000256" key="10">
    <source>
        <dbReference type="ARBA" id="ARBA00022990"/>
    </source>
</evidence>
<organism evidence="16 17">
    <name type="scientific">Sus scrofa</name>
    <name type="common">Pig</name>
    <dbReference type="NCBI Taxonomy" id="9823"/>
    <lineage>
        <taxon>Eukaryota</taxon>
        <taxon>Metazoa</taxon>
        <taxon>Chordata</taxon>
        <taxon>Craniata</taxon>
        <taxon>Vertebrata</taxon>
        <taxon>Euteleostomi</taxon>
        <taxon>Mammalia</taxon>
        <taxon>Eutheria</taxon>
        <taxon>Laurasiatheria</taxon>
        <taxon>Artiodactyla</taxon>
        <taxon>Suina</taxon>
        <taxon>Suidae</taxon>
        <taxon>Sus</taxon>
    </lineage>
</organism>
<proteinExistence type="inferred from homology"/>
<keyword evidence="7" id="KW-0694">RNA-binding</keyword>
<keyword evidence="12" id="KW-0687">Ribonucleoprotein</keyword>
<dbReference type="SUPFAM" id="SSF50249">
    <property type="entry name" value="Nucleic acid-binding proteins"/>
    <property type="match status" value="1"/>
</dbReference>
<evidence type="ECO:0000256" key="8">
    <source>
        <dbReference type="ARBA" id="ARBA00022934"/>
    </source>
</evidence>
<comment type="similarity">
    <text evidence="2">Belongs to the universal ribosomal protein uS17 family.</text>
</comment>
<dbReference type="PANTHER" id="PTHR10744:SF52">
    <property type="entry name" value="SMALL RIBOSOMAL SUBUNIT PROTEIN US17"/>
    <property type="match status" value="1"/>
</dbReference>
<dbReference type="GO" id="GO:0006412">
    <property type="term" value="P:translation"/>
    <property type="evidence" value="ECO:0007669"/>
    <property type="project" value="InterPro"/>
</dbReference>
<dbReference type="InterPro" id="IPR000266">
    <property type="entry name" value="Ribosomal_uS17"/>
</dbReference>
<dbReference type="GO" id="GO:0022626">
    <property type="term" value="C:cytosolic ribosome"/>
    <property type="evidence" value="ECO:0007669"/>
    <property type="project" value="UniProtKB-ARBA"/>
</dbReference>
<dbReference type="FunFam" id="2.40.50.1000:FF:000008">
    <property type="entry name" value="40S ribosomal protein S11"/>
    <property type="match status" value="1"/>
</dbReference>
<dbReference type="Ensembl" id="ENSSSCT00040006194.1">
    <property type="protein sequence ID" value="ENSSSCP00040002464.1"/>
    <property type="gene ID" value="ENSSSCG00040004651.1"/>
</dbReference>
<dbReference type="InterPro" id="IPR012340">
    <property type="entry name" value="NA-bd_OB-fold"/>
</dbReference>
<name>A0A8D1BW58_PIG</name>
<keyword evidence="3" id="KW-0488">Methylation</keyword>
<keyword evidence="10" id="KW-0007">Acetylation</keyword>
<dbReference type="Proteomes" id="UP000694722">
    <property type="component" value="Unplaced"/>
</dbReference>
<evidence type="ECO:0000256" key="6">
    <source>
        <dbReference type="ARBA" id="ARBA00022730"/>
    </source>
</evidence>
<dbReference type="Pfam" id="PF00366">
    <property type="entry name" value="Ribosomal_S17"/>
    <property type="match status" value="1"/>
</dbReference>
<keyword evidence="9" id="KW-0689">Ribosomal protein</keyword>
<evidence type="ECO:0000256" key="13">
    <source>
        <dbReference type="ARBA" id="ARBA00023288"/>
    </source>
</evidence>
<evidence type="ECO:0000256" key="12">
    <source>
        <dbReference type="ARBA" id="ARBA00023274"/>
    </source>
</evidence>